<gene>
    <name evidence="7" type="primary">jag</name>
    <name evidence="7" type="ORF">DTL3_0653</name>
</gene>
<dbReference type="GO" id="GO:0003723">
    <property type="term" value="F:RNA binding"/>
    <property type="evidence" value="ECO:0007669"/>
    <property type="project" value="UniProtKB-KW"/>
</dbReference>
<feature type="domain" description="R3H" evidence="6">
    <location>
        <begin position="145"/>
        <end position="212"/>
    </location>
</feature>
<evidence type="ECO:0000313" key="7">
    <source>
        <dbReference type="EMBL" id="CEP77964.1"/>
    </source>
</evidence>
<dbReference type="Gene3D" id="3.30.30.80">
    <property type="entry name" value="probable RNA-binding protein from clostridium symbiosum atcc 14940"/>
    <property type="match status" value="1"/>
</dbReference>
<dbReference type="NCBIfam" id="NF041568">
    <property type="entry name" value="Jag_EloR"/>
    <property type="match status" value="1"/>
</dbReference>
<dbReference type="InterPro" id="IPR032782">
    <property type="entry name" value="KhpB_N"/>
</dbReference>
<accession>A0A0C7P1T8</accession>
<keyword evidence="8" id="KW-1185">Reference proteome</keyword>
<dbReference type="Pfam" id="PF13083">
    <property type="entry name" value="KH_KhpA-B"/>
    <property type="match status" value="1"/>
</dbReference>
<dbReference type="Pfam" id="PF01424">
    <property type="entry name" value="R3H"/>
    <property type="match status" value="1"/>
</dbReference>
<dbReference type="Gene3D" id="3.30.300.20">
    <property type="match status" value="1"/>
</dbReference>
<dbReference type="SMART" id="SM00393">
    <property type="entry name" value="R3H"/>
    <property type="match status" value="1"/>
</dbReference>
<sequence>MLKIEQKKVFEGNDLETTLEKVREDFKVQSNEEISYKIIQEPSKGFLGIGKKPIILEAYLNEQYLINRVNEFLESILYYFEEEVDIKIKCHNKTITIYLEGESLGKIIGKQGRNLGALQHLVMIYVNRMTDTKFDVRLDVGEYRKKRKKNLELIAEQAAKRAIITNTKVELSPMFAFERKAIHEYIKNNYPKLASVSVGLEPYRKVVIYPSRNGKRRY</sequence>
<dbReference type="GO" id="GO:0071555">
    <property type="term" value="P:cell wall organization"/>
    <property type="evidence" value="ECO:0007669"/>
    <property type="project" value="UniProtKB-KW"/>
</dbReference>
<evidence type="ECO:0000313" key="8">
    <source>
        <dbReference type="Proteomes" id="UP000032809"/>
    </source>
</evidence>
<dbReference type="STRING" id="1006576.DTL3_0653"/>
<dbReference type="InterPro" id="IPR039247">
    <property type="entry name" value="KhpB"/>
</dbReference>
<keyword evidence="1" id="KW-0963">Cytoplasm</keyword>
<evidence type="ECO:0000256" key="1">
    <source>
        <dbReference type="ARBA" id="ARBA00022490"/>
    </source>
</evidence>
<dbReference type="SUPFAM" id="SSF82708">
    <property type="entry name" value="R3H domain"/>
    <property type="match status" value="1"/>
</dbReference>
<evidence type="ECO:0000259" key="6">
    <source>
        <dbReference type="PROSITE" id="PS51061"/>
    </source>
</evidence>
<dbReference type="InterPro" id="IPR001374">
    <property type="entry name" value="R3H_dom"/>
</dbReference>
<dbReference type="InterPro" id="IPR015946">
    <property type="entry name" value="KH_dom-like_a/b"/>
</dbReference>
<name>A0A0C7P1T8_DEFTU</name>
<reference evidence="8" key="1">
    <citation type="submission" date="2014-11" db="EMBL/GenBank/DDBJ databases">
        <authorList>
            <person name="Wibberg D."/>
        </authorList>
    </citation>
    <scope>NUCLEOTIDE SEQUENCE [LARGE SCALE GENOMIC DNA]</scope>
    <source>
        <strain evidence="8">L3</strain>
    </source>
</reference>
<dbReference type="Gene3D" id="3.30.1370.50">
    <property type="entry name" value="R3H-like domain"/>
    <property type="match status" value="1"/>
</dbReference>
<dbReference type="EMBL" id="LN824141">
    <property type="protein sequence ID" value="CEP77964.1"/>
    <property type="molecule type" value="Genomic_DNA"/>
</dbReference>
<proteinExistence type="predicted"/>
<dbReference type="InterPro" id="IPR038008">
    <property type="entry name" value="Jag_KH"/>
</dbReference>
<dbReference type="AlphaFoldDB" id="A0A0C7P1T8"/>
<dbReference type="PANTHER" id="PTHR35800:SF1">
    <property type="entry name" value="RNA-BINDING PROTEIN KHPB"/>
    <property type="match status" value="1"/>
</dbReference>
<dbReference type="InterPro" id="IPR034079">
    <property type="entry name" value="R3H_KhpB"/>
</dbReference>
<dbReference type="SMART" id="SM01245">
    <property type="entry name" value="Jag_N"/>
    <property type="match status" value="1"/>
</dbReference>
<dbReference type="HOGENOM" id="CLU_042512_0_1_0"/>
<dbReference type="PROSITE" id="PS51061">
    <property type="entry name" value="R3H"/>
    <property type="match status" value="1"/>
</dbReference>
<keyword evidence="5" id="KW-0961">Cell wall biogenesis/degradation</keyword>
<dbReference type="CDD" id="cd02414">
    <property type="entry name" value="KH-II_Jag"/>
    <property type="match status" value="1"/>
</dbReference>
<keyword evidence="3" id="KW-0133">Cell shape</keyword>
<keyword evidence="4" id="KW-0143">Chaperone</keyword>
<dbReference type="Pfam" id="PF14804">
    <property type="entry name" value="Jag_N"/>
    <property type="match status" value="1"/>
</dbReference>
<evidence type="ECO:0000256" key="3">
    <source>
        <dbReference type="ARBA" id="ARBA00022960"/>
    </source>
</evidence>
<dbReference type="InterPro" id="IPR038247">
    <property type="entry name" value="Jag_N_dom_sf"/>
</dbReference>
<dbReference type="InterPro" id="IPR036867">
    <property type="entry name" value="R3H_dom_sf"/>
</dbReference>
<organism evidence="7 8">
    <name type="scientific">Defluviitoga tunisiensis</name>
    <dbReference type="NCBI Taxonomy" id="1006576"/>
    <lineage>
        <taxon>Bacteria</taxon>
        <taxon>Thermotogati</taxon>
        <taxon>Thermotogota</taxon>
        <taxon>Thermotogae</taxon>
        <taxon>Petrotogales</taxon>
        <taxon>Petrotogaceae</taxon>
        <taxon>Defluviitoga</taxon>
    </lineage>
</organism>
<keyword evidence="2" id="KW-0694">RNA-binding</keyword>
<dbReference type="OrthoDB" id="9794483at2"/>
<dbReference type="PANTHER" id="PTHR35800">
    <property type="entry name" value="PROTEIN JAG"/>
    <property type="match status" value="1"/>
</dbReference>
<dbReference type="KEGG" id="dtn:DTL3_0653"/>
<dbReference type="GO" id="GO:0008360">
    <property type="term" value="P:regulation of cell shape"/>
    <property type="evidence" value="ECO:0007669"/>
    <property type="project" value="UniProtKB-KW"/>
</dbReference>
<dbReference type="CDD" id="cd02644">
    <property type="entry name" value="R3H_jag"/>
    <property type="match status" value="1"/>
</dbReference>
<evidence type="ECO:0000256" key="2">
    <source>
        <dbReference type="ARBA" id="ARBA00022884"/>
    </source>
</evidence>
<dbReference type="Proteomes" id="UP000032809">
    <property type="component" value="Chromosome I"/>
</dbReference>
<dbReference type="RefSeq" id="WP_052670317.1">
    <property type="nucleotide sequence ID" value="NZ_LN824141.1"/>
</dbReference>
<protein>
    <submittedName>
        <fullName evidence="7">Putative RNA-binding protein</fullName>
    </submittedName>
</protein>
<evidence type="ECO:0000256" key="5">
    <source>
        <dbReference type="ARBA" id="ARBA00023316"/>
    </source>
</evidence>
<evidence type="ECO:0000256" key="4">
    <source>
        <dbReference type="ARBA" id="ARBA00023186"/>
    </source>
</evidence>